<proteinExistence type="predicted"/>
<name>A0ACC1RBH3_9HYPO</name>
<reference evidence="1" key="1">
    <citation type="submission" date="2022-08" db="EMBL/GenBank/DDBJ databases">
        <title>Genome Sequence of Fusarium decemcellulare.</title>
        <authorList>
            <person name="Buettner E."/>
        </authorList>
    </citation>
    <scope>NUCLEOTIDE SEQUENCE</scope>
    <source>
        <strain evidence="1">Babe19</strain>
    </source>
</reference>
<evidence type="ECO:0000313" key="2">
    <source>
        <dbReference type="Proteomes" id="UP001148629"/>
    </source>
</evidence>
<organism evidence="1 2">
    <name type="scientific">Fusarium decemcellulare</name>
    <dbReference type="NCBI Taxonomy" id="57161"/>
    <lineage>
        <taxon>Eukaryota</taxon>
        <taxon>Fungi</taxon>
        <taxon>Dikarya</taxon>
        <taxon>Ascomycota</taxon>
        <taxon>Pezizomycotina</taxon>
        <taxon>Sordariomycetes</taxon>
        <taxon>Hypocreomycetidae</taxon>
        <taxon>Hypocreales</taxon>
        <taxon>Nectriaceae</taxon>
        <taxon>Fusarium</taxon>
        <taxon>Fusarium decemcellulare species complex</taxon>
    </lineage>
</organism>
<evidence type="ECO:0000313" key="1">
    <source>
        <dbReference type="EMBL" id="KAJ3500245.1"/>
    </source>
</evidence>
<comment type="caution">
    <text evidence="1">The sequence shown here is derived from an EMBL/GenBank/DDBJ whole genome shotgun (WGS) entry which is preliminary data.</text>
</comment>
<accession>A0ACC1RBH3</accession>
<dbReference type="Proteomes" id="UP001148629">
    <property type="component" value="Unassembled WGS sequence"/>
</dbReference>
<dbReference type="EMBL" id="JANRMS010005967">
    <property type="protein sequence ID" value="KAJ3500245.1"/>
    <property type="molecule type" value="Genomic_DNA"/>
</dbReference>
<keyword evidence="2" id="KW-1185">Reference proteome</keyword>
<gene>
    <name evidence="1" type="ORF">NM208_g17190</name>
</gene>
<protein>
    <submittedName>
        <fullName evidence="1">Uncharacterized protein</fullName>
    </submittedName>
</protein>
<sequence>MHRTESRLPFATGGGGRSGFPRPNFQRGQQYNEDIQAGDLYQLELVNSQAELDKMQSELSGDPHWLLMLWNWRCHRELKTMRCEGKGLEGPTTMSRDEDEFDFEFRDGPSTQVQSVSGEEGFDAADDRIERAQDAIKMIKELGVEPVPEMPNFPRYHLIYFQTISIRLITGPPPPLESGQDPISAALPPHNYPFQRVKGSPLFSPEGELVGSLHLDDVSSHKAGIEVECLIMSSSFQPIEGSALPSPKEAVKEEDDWNLFWILYVVEIEGIYERRGVGQVLDSALVKAALLLLTIAAWAFTNTAEASGAPRPLLTIRLLTKAQRIAVAAARSLLPCLRLLKTATSFCQEITPTSPNL</sequence>